<organism evidence="1 2">
    <name type="scientific">Brassica napus</name>
    <name type="common">Rape</name>
    <dbReference type="NCBI Taxonomy" id="3708"/>
    <lineage>
        <taxon>Eukaryota</taxon>
        <taxon>Viridiplantae</taxon>
        <taxon>Streptophyta</taxon>
        <taxon>Embryophyta</taxon>
        <taxon>Tracheophyta</taxon>
        <taxon>Spermatophyta</taxon>
        <taxon>Magnoliopsida</taxon>
        <taxon>eudicotyledons</taxon>
        <taxon>Gunneridae</taxon>
        <taxon>Pentapetalae</taxon>
        <taxon>rosids</taxon>
        <taxon>malvids</taxon>
        <taxon>Brassicales</taxon>
        <taxon>Brassicaceae</taxon>
        <taxon>Brassiceae</taxon>
        <taxon>Brassica</taxon>
    </lineage>
</organism>
<evidence type="ECO:0000313" key="2">
    <source>
        <dbReference type="Proteomes" id="UP000824890"/>
    </source>
</evidence>
<gene>
    <name evidence="1" type="ORF">HID58_074635</name>
</gene>
<reference evidence="1 2" key="1">
    <citation type="submission" date="2021-05" db="EMBL/GenBank/DDBJ databases">
        <title>Genome Assembly of Synthetic Allotetraploid Brassica napus Reveals Homoeologous Exchanges between Subgenomes.</title>
        <authorList>
            <person name="Davis J.T."/>
        </authorList>
    </citation>
    <scope>NUCLEOTIDE SEQUENCE [LARGE SCALE GENOMIC DNA]</scope>
    <source>
        <strain evidence="2">cv. Da-Ae</strain>
        <tissue evidence="1">Seedling</tissue>
    </source>
</reference>
<evidence type="ECO:0000313" key="1">
    <source>
        <dbReference type="EMBL" id="KAH0867613.1"/>
    </source>
</evidence>
<dbReference type="Proteomes" id="UP000824890">
    <property type="component" value="Unassembled WGS sequence"/>
</dbReference>
<comment type="caution">
    <text evidence="1">The sequence shown here is derived from an EMBL/GenBank/DDBJ whole genome shotgun (WGS) entry which is preliminary data.</text>
</comment>
<proteinExistence type="predicted"/>
<dbReference type="EMBL" id="JAGKQM010000017">
    <property type="protein sequence ID" value="KAH0867613.1"/>
    <property type="molecule type" value="Genomic_DNA"/>
</dbReference>
<protein>
    <submittedName>
        <fullName evidence="1">Uncharacterized protein</fullName>
    </submittedName>
</protein>
<sequence length="124" mass="13692">MALVINVANLFASKDTTKIAETNQPLPAKVCNNIHCKPLTKDLLPISQMSPFLLKYSGRIEAVDGRIKGVAHNAKLVYSGLMVALLIQTLAMFGPETCTCITPFGIHEEAQMAVVMMYEYHRKL</sequence>
<name>A0ABQ7YK22_BRANA</name>
<keyword evidence="2" id="KW-1185">Reference proteome</keyword>
<accession>A0ABQ7YK22</accession>